<keyword evidence="3" id="KW-1185">Reference proteome</keyword>
<organism evidence="2 3">
    <name type="scientific">Tegillarca granosa</name>
    <name type="common">Malaysian cockle</name>
    <name type="synonym">Anadara granosa</name>
    <dbReference type="NCBI Taxonomy" id="220873"/>
    <lineage>
        <taxon>Eukaryota</taxon>
        <taxon>Metazoa</taxon>
        <taxon>Spiralia</taxon>
        <taxon>Lophotrochozoa</taxon>
        <taxon>Mollusca</taxon>
        <taxon>Bivalvia</taxon>
        <taxon>Autobranchia</taxon>
        <taxon>Pteriomorphia</taxon>
        <taxon>Arcoida</taxon>
        <taxon>Arcoidea</taxon>
        <taxon>Arcidae</taxon>
        <taxon>Tegillarca</taxon>
    </lineage>
</organism>
<gene>
    <name evidence="2" type="ORF">KUTeg_010864</name>
</gene>
<evidence type="ECO:0000256" key="1">
    <source>
        <dbReference type="SAM" id="MobiDB-lite"/>
    </source>
</evidence>
<name>A0ABQ9F282_TEGGR</name>
<reference evidence="2 3" key="1">
    <citation type="submission" date="2022-12" db="EMBL/GenBank/DDBJ databases">
        <title>Chromosome-level genome of Tegillarca granosa.</title>
        <authorList>
            <person name="Kim J."/>
        </authorList>
    </citation>
    <scope>NUCLEOTIDE SEQUENCE [LARGE SCALE GENOMIC DNA]</scope>
    <source>
        <strain evidence="2">Teg-2019</strain>
        <tissue evidence="2">Adductor muscle</tissue>
    </source>
</reference>
<protein>
    <submittedName>
        <fullName evidence="2">Uncharacterized protein</fullName>
    </submittedName>
</protein>
<feature type="region of interest" description="Disordered" evidence="1">
    <location>
        <begin position="36"/>
        <end position="55"/>
    </location>
</feature>
<accession>A0ABQ9F282</accession>
<comment type="caution">
    <text evidence="2">The sequence shown here is derived from an EMBL/GenBank/DDBJ whole genome shotgun (WGS) entry which is preliminary data.</text>
</comment>
<dbReference type="EMBL" id="JARBDR010000496">
    <property type="protein sequence ID" value="KAJ8311509.1"/>
    <property type="molecule type" value="Genomic_DNA"/>
</dbReference>
<dbReference type="Proteomes" id="UP001217089">
    <property type="component" value="Unassembled WGS sequence"/>
</dbReference>
<evidence type="ECO:0000313" key="2">
    <source>
        <dbReference type="EMBL" id="KAJ8311509.1"/>
    </source>
</evidence>
<sequence>MEYKIPVIVGKTKKRKRVISGKSYTTSTLSKSVSRSLSSISPDSNTETIDPVDAVDTGNQTEHTGYINMENINIKANAKSSSKITKYYRVLNKLRAHDEFHIELYVENKFKFLFGISTLKMEITILGIAVTVSSLEEVRSDLSELLTVPSVVSSTRNIVAYCFTDEKGTIRDASMTTAIMEEGGAF</sequence>
<evidence type="ECO:0000313" key="3">
    <source>
        <dbReference type="Proteomes" id="UP001217089"/>
    </source>
</evidence>
<proteinExistence type="predicted"/>